<feature type="chain" id="PRO_5043766673" evidence="6">
    <location>
        <begin position="35"/>
        <end position="109"/>
    </location>
</feature>
<feature type="region of interest" description="Disordered" evidence="5">
    <location>
        <begin position="72"/>
        <end position="109"/>
    </location>
</feature>
<proteinExistence type="inferred from homology"/>
<evidence type="ECO:0000313" key="7">
    <source>
        <dbReference type="EMBL" id="KAL0420921.1"/>
    </source>
</evidence>
<sequence length="109" mass="12212">MSSTSLTSTTPSHHTTLLLIPFLLFLLTTPSTQSTISERHNAMLHVGPRQYNSCRPISAHLPPSLRFHLQRLHRCPPLPPPPRDDGDEIDPRYGVEKRLVPSGPNPLHN</sequence>
<evidence type="ECO:0000256" key="6">
    <source>
        <dbReference type="SAM" id="SignalP"/>
    </source>
</evidence>
<evidence type="ECO:0000256" key="3">
    <source>
        <dbReference type="ARBA" id="ARBA00022782"/>
    </source>
</evidence>
<dbReference type="PANTHER" id="PTHR34359:SF5">
    <property type="entry name" value="CLAVATA3_ESR (CLE)-RELATED PROTEIN 9"/>
    <property type="match status" value="1"/>
</dbReference>
<keyword evidence="2" id="KW-0217">Developmental protein</keyword>
<reference evidence="7" key="1">
    <citation type="submission" date="2020-06" db="EMBL/GenBank/DDBJ databases">
        <authorList>
            <person name="Li T."/>
            <person name="Hu X."/>
            <person name="Zhang T."/>
            <person name="Song X."/>
            <person name="Zhang H."/>
            <person name="Dai N."/>
            <person name="Sheng W."/>
            <person name="Hou X."/>
            <person name="Wei L."/>
        </authorList>
    </citation>
    <scope>NUCLEOTIDE SEQUENCE</scope>
    <source>
        <strain evidence="7">KEN1</strain>
        <tissue evidence="7">Leaf</tissue>
    </source>
</reference>
<dbReference type="InterPro" id="IPR039618">
    <property type="entry name" value="CLE9-13"/>
</dbReference>
<feature type="compositionally biased region" description="Basic and acidic residues" evidence="5">
    <location>
        <begin position="89"/>
        <end position="99"/>
    </location>
</feature>
<dbReference type="EMBL" id="JACGWN010000011">
    <property type="protein sequence ID" value="KAL0420921.1"/>
    <property type="molecule type" value="Genomic_DNA"/>
</dbReference>
<comment type="caution">
    <text evidence="7">The sequence shown here is derived from an EMBL/GenBank/DDBJ whole genome shotgun (WGS) entry which is preliminary data.</text>
</comment>
<dbReference type="AlphaFoldDB" id="A0AAW2UUW6"/>
<name>A0AAW2UUW6_9LAMI</name>
<dbReference type="PANTHER" id="PTHR34359">
    <property type="entry name" value="CLAVATA3/ESR (CLE)-RELATED PROTEIN 10"/>
    <property type="match status" value="1"/>
</dbReference>
<keyword evidence="4" id="KW-0379">Hydroxylation</keyword>
<organism evidence="7">
    <name type="scientific">Sesamum latifolium</name>
    <dbReference type="NCBI Taxonomy" id="2727402"/>
    <lineage>
        <taxon>Eukaryota</taxon>
        <taxon>Viridiplantae</taxon>
        <taxon>Streptophyta</taxon>
        <taxon>Embryophyta</taxon>
        <taxon>Tracheophyta</taxon>
        <taxon>Spermatophyta</taxon>
        <taxon>Magnoliopsida</taxon>
        <taxon>eudicotyledons</taxon>
        <taxon>Gunneridae</taxon>
        <taxon>Pentapetalae</taxon>
        <taxon>asterids</taxon>
        <taxon>lamiids</taxon>
        <taxon>Lamiales</taxon>
        <taxon>Pedaliaceae</taxon>
        <taxon>Sesamum</taxon>
    </lineage>
</organism>
<reference evidence="7" key="2">
    <citation type="journal article" date="2024" name="Plant">
        <title>Genomic evolution and insights into agronomic trait innovations of Sesamum species.</title>
        <authorList>
            <person name="Miao H."/>
            <person name="Wang L."/>
            <person name="Qu L."/>
            <person name="Liu H."/>
            <person name="Sun Y."/>
            <person name="Le M."/>
            <person name="Wang Q."/>
            <person name="Wei S."/>
            <person name="Zheng Y."/>
            <person name="Lin W."/>
            <person name="Duan Y."/>
            <person name="Cao H."/>
            <person name="Xiong S."/>
            <person name="Wang X."/>
            <person name="Wei L."/>
            <person name="Li C."/>
            <person name="Ma Q."/>
            <person name="Ju M."/>
            <person name="Zhao R."/>
            <person name="Li G."/>
            <person name="Mu C."/>
            <person name="Tian Q."/>
            <person name="Mei H."/>
            <person name="Zhang T."/>
            <person name="Gao T."/>
            <person name="Zhang H."/>
        </authorList>
    </citation>
    <scope>NUCLEOTIDE SEQUENCE</scope>
    <source>
        <strain evidence="7">KEN1</strain>
    </source>
</reference>
<accession>A0AAW2UUW6</accession>
<feature type="signal peptide" evidence="6">
    <location>
        <begin position="1"/>
        <end position="34"/>
    </location>
</feature>
<comment type="similarity">
    <text evidence="1">Belongs to the CLV3/ESR signal peptide family.</text>
</comment>
<protein>
    <submittedName>
        <fullName evidence="7">CLAVATA3/ESR (CLE)-related protein 9</fullName>
    </submittedName>
</protein>
<keyword evidence="3" id="KW-0221">Differentiation</keyword>
<keyword evidence="6" id="KW-0732">Signal</keyword>
<dbReference type="GO" id="GO:0030154">
    <property type="term" value="P:cell differentiation"/>
    <property type="evidence" value="ECO:0007669"/>
    <property type="project" value="UniProtKB-KW"/>
</dbReference>
<evidence type="ECO:0000256" key="5">
    <source>
        <dbReference type="SAM" id="MobiDB-lite"/>
    </source>
</evidence>
<gene>
    <name evidence="7" type="ORF">Slati_3115000</name>
</gene>
<evidence type="ECO:0000256" key="4">
    <source>
        <dbReference type="ARBA" id="ARBA00023278"/>
    </source>
</evidence>
<evidence type="ECO:0000256" key="1">
    <source>
        <dbReference type="ARBA" id="ARBA00005416"/>
    </source>
</evidence>
<evidence type="ECO:0000256" key="2">
    <source>
        <dbReference type="ARBA" id="ARBA00022473"/>
    </source>
</evidence>